<dbReference type="SUPFAM" id="SSF52540">
    <property type="entry name" value="P-loop containing nucleoside triphosphate hydrolases"/>
    <property type="match status" value="1"/>
</dbReference>
<dbReference type="PANTHER" id="PTHR22674">
    <property type="entry name" value="NTPASE, KAP FAMILY P-LOOP DOMAIN-CONTAINING 1"/>
    <property type="match status" value="1"/>
</dbReference>
<reference evidence="3 4" key="1">
    <citation type="submission" date="2017-06" db="EMBL/GenBank/DDBJ databases">
        <authorList>
            <person name="Kim H.J."/>
            <person name="Triplett B.A."/>
        </authorList>
    </citation>
    <scope>NUCLEOTIDE SEQUENCE [LARGE SCALE GENOMIC DNA]</scope>
    <source>
        <strain evidence="3 4">DSM 25597</strain>
    </source>
</reference>
<dbReference type="PANTHER" id="PTHR22674:SF6">
    <property type="entry name" value="NTPASE KAP FAMILY P-LOOP DOMAIN-CONTAINING PROTEIN 1"/>
    <property type="match status" value="1"/>
</dbReference>
<keyword evidence="1" id="KW-1133">Transmembrane helix</keyword>
<name>A0A239ABV7_9FLAO</name>
<dbReference type="AlphaFoldDB" id="A0A239ABV7"/>
<dbReference type="Proteomes" id="UP000198379">
    <property type="component" value="Unassembled WGS sequence"/>
</dbReference>
<dbReference type="InterPro" id="IPR011646">
    <property type="entry name" value="KAP_P-loop"/>
</dbReference>
<feature type="transmembrane region" description="Helical" evidence="1">
    <location>
        <begin position="79"/>
        <end position="97"/>
    </location>
</feature>
<feature type="transmembrane region" description="Helical" evidence="1">
    <location>
        <begin position="54"/>
        <end position="73"/>
    </location>
</feature>
<gene>
    <name evidence="3" type="ORF">SAMN06265376_104276</name>
</gene>
<dbReference type="Pfam" id="PF07693">
    <property type="entry name" value="KAP_NTPase"/>
    <property type="match status" value="1"/>
</dbReference>
<keyword evidence="1" id="KW-0812">Transmembrane</keyword>
<evidence type="ECO:0000256" key="1">
    <source>
        <dbReference type="SAM" id="Phobius"/>
    </source>
</evidence>
<evidence type="ECO:0000313" key="3">
    <source>
        <dbReference type="EMBL" id="SNR92524.1"/>
    </source>
</evidence>
<evidence type="ECO:0000313" key="4">
    <source>
        <dbReference type="Proteomes" id="UP000198379"/>
    </source>
</evidence>
<dbReference type="EMBL" id="FZNY01000004">
    <property type="protein sequence ID" value="SNR92524.1"/>
    <property type="molecule type" value="Genomic_DNA"/>
</dbReference>
<dbReference type="Gene3D" id="3.40.50.300">
    <property type="entry name" value="P-loop containing nucleotide triphosphate hydrolases"/>
    <property type="match status" value="1"/>
</dbReference>
<dbReference type="InterPro" id="IPR052754">
    <property type="entry name" value="NTPase_KAP_P-loop"/>
</dbReference>
<feature type="transmembrane region" description="Helical" evidence="1">
    <location>
        <begin position="117"/>
        <end position="139"/>
    </location>
</feature>
<feature type="domain" description="KAP NTPase" evidence="2">
    <location>
        <begin position="171"/>
        <end position="438"/>
    </location>
</feature>
<dbReference type="InterPro" id="IPR027417">
    <property type="entry name" value="P-loop_NTPase"/>
</dbReference>
<sequence>MTKLLDQFFDSKITRSIFFYILFILLVLIFKYRINSIISKYLTIEEESLKEINIFWIVLPVLTCLLYIIYKLILKKYQPSFNLFHTILLSTLFLGVLRFTDYCSKWKFIELDGSQLFYVDLLLLPSVIASIIFLINLVFKSNINKTIYNNASNPFVADDPIESESEDKLQYDKRAKSLIQYLDKSNFKRSFTIGIVGPWGNGKSSLISLIEKELYENPKKQTLHLKFLPFLNHSENDIISEFFKQLSSEINKYSGRLSNQVLDYSEKLLKLYKNKSIKEFLTINNVSYSKTSSYETYVAINKTLEGLNKKFIIFIDDLDRLSNKEVLQVLKLVRNTANFKNFIFVIALDKDYVLNTLMIKNDVSDHAFVDKFFQLEVYLPEIEKSQLKNDFIDFLKASGLRSEESFIIEVERAINRKDNLFDDYISNHRGVKRLVNQLVFDFNSLPDQLNTNDLLNFTYLKMTFPSAIKFLNSNWTNVIPYNRNTKLCELETVPEEENKRDIFSSNNASAIFLGIGKYTPDYSKYKISSSLSEQKELSEINHLSQQQNLLLAKTLIILFGEDNKAKGDTSIKFGNNLRKLLQQKILENELSYSEFKDIFSVEGNFQNLKNAIRSSQTQNILDRISFYNVDTIECLNPVILVLLFIFNSSKENNIYPSTVLQILSSFVIRNKKNIENPNSKEIWKTIKKKYLEKNQYKIEEKLEFLAFLSENRIRMSFDDWGASEESLKEISLELFEKLLKEKDSTLWDIHDYSFYHSYQNTRKFHVLKTLNPLMIDFWRKNNITILCAQLTENKAFTIKNFKTSNFASQVFGSFEGYKSFIEQKIGDTKDSALIEYLDFIKLESYTNFSSPIRYEFRDFKLVKNKMQRVKQNNSLKHDEFDTIIELFITSSTEEYQKITVTNLNIVDIPGFIEHRYYRNKNNFFTTVKIQSSDIHKAKSMLLDHYLMYLSRKEKVFSIDNEELSISRLHQKEPIIKIISIQPKSYS</sequence>
<keyword evidence="4" id="KW-1185">Reference proteome</keyword>
<proteinExistence type="predicted"/>
<dbReference type="OrthoDB" id="88903at2"/>
<accession>A0A239ABV7</accession>
<feature type="transmembrane region" description="Helical" evidence="1">
    <location>
        <begin position="17"/>
        <end position="34"/>
    </location>
</feature>
<protein>
    <submittedName>
        <fullName evidence="3">KAP family P-loop domain-containing protein</fullName>
    </submittedName>
</protein>
<organism evidence="3 4">
    <name type="scientific">Dokdonia pacifica</name>
    <dbReference type="NCBI Taxonomy" id="1627892"/>
    <lineage>
        <taxon>Bacteria</taxon>
        <taxon>Pseudomonadati</taxon>
        <taxon>Bacteroidota</taxon>
        <taxon>Flavobacteriia</taxon>
        <taxon>Flavobacteriales</taxon>
        <taxon>Flavobacteriaceae</taxon>
        <taxon>Dokdonia</taxon>
    </lineage>
</organism>
<keyword evidence="1" id="KW-0472">Membrane</keyword>
<dbReference type="RefSeq" id="WP_089372082.1">
    <property type="nucleotide sequence ID" value="NZ_BMEP01000007.1"/>
</dbReference>
<evidence type="ECO:0000259" key="2">
    <source>
        <dbReference type="Pfam" id="PF07693"/>
    </source>
</evidence>